<dbReference type="Proteomes" id="UP000195696">
    <property type="component" value="Unassembled WGS sequence"/>
</dbReference>
<protein>
    <recommendedName>
        <fullName evidence="5">Phage capsid protein</fullName>
    </recommendedName>
</protein>
<dbReference type="InterPro" id="IPR045946">
    <property type="entry name" value="DUF6366"/>
</dbReference>
<dbReference type="AlphaFoldDB" id="A0A1G4ENX6"/>
<evidence type="ECO:0000256" key="1">
    <source>
        <dbReference type="SAM" id="MobiDB-lite"/>
    </source>
</evidence>
<evidence type="ECO:0008006" key="5">
    <source>
        <dbReference type="Google" id="ProtNLM"/>
    </source>
</evidence>
<sequence length="79" mass="8913">MNINFRGDYMSSKESPEEKRERMRQSELKNNPTGSLNDGLNRAESGSPVDMTGGMNWKGTGILILVLVLGYIIYSYFFS</sequence>
<keyword evidence="2" id="KW-0472">Membrane</keyword>
<feature type="transmembrane region" description="Helical" evidence="2">
    <location>
        <begin position="60"/>
        <end position="78"/>
    </location>
</feature>
<keyword evidence="2" id="KW-1133">Transmembrane helix</keyword>
<dbReference type="EMBL" id="FMAK01000028">
    <property type="protein sequence ID" value="SCB67739.1"/>
    <property type="molecule type" value="Genomic_DNA"/>
</dbReference>
<evidence type="ECO:0000313" key="3">
    <source>
        <dbReference type="EMBL" id="SCB67739.1"/>
    </source>
</evidence>
<accession>A0A1G4ENX6</accession>
<reference evidence="3 4" key="1">
    <citation type="submission" date="2016-08" db="EMBL/GenBank/DDBJ databases">
        <authorList>
            <person name="Seilhamer J.J."/>
        </authorList>
    </citation>
    <scope>NUCLEOTIDE SEQUENCE [LARGE SCALE GENOMIC DNA]</scope>
    <source>
        <strain evidence="3 4">SDA_GO95</strain>
    </source>
</reference>
<dbReference type="Pfam" id="PF19893">
    <property type="entry name" value="DUF6366"/>
    <property type="match status" value="1"/>
</dbReference>
<keyword evidence="2" id="KW-0812">Transmembrane</keyword>
<name>A0A1G4ENX6_BACMY</name>
<organism evidence="3 4">
    <name type="scientific">Bacillus mycoides</name>
    <dbReference type="NCBI Taxonomy" id="1405"/>
    <lineage>
        <taxon>Bacteria</taxon>
        <taxon>Bacillati</taxon>
        <taxon>Bacillota</taxon>
        <taxon>Bacilli</taxon>
        <taxon>Bacillales</taxon>
        <taxon>Bacillaceae</taxon>
        <taxon>Bacillus</taxon>
        <taxon>Bacillus cereus group</taxon>
    </lineage>
</organism>
<evidence type="ECO:0000256" key="2">
    <source>
        <dbReference type="SAM" id="Phobius"/>
    </source>
</evidence>
<feature type="compositionally biased region" description="Basic and acidic residues" evidence="1">
    <location>
        <begin position="14"/>
        <end position="27"/>
    </location>
</feature>
<gene>
    <name evidence="3" type="ORF">BWGO95_01865</name>
</gene>
<feature type="region of interest" description="Disordered" evidence="1">
    <location>
        <begin position="1"/>
        <end position="53"/>
    </location>
</feature>
<proteinExistence type="predicted"/>
<feature type="compositionally biased region" description="Polar residues" evidence="1">
    <location>
        <begin position="28"/>
        <end position="38"/>
    </location>
</feature>
<evidence type="ECO:0000313" key="4">
    <source>
        <dbReference type="Proteomes" id="UP000195696"/>
    </source>
</evidence>